<evidence type="ECO:0000259" key="10">
    <source>
        <dbReference type="PROSITE" id="PS51194"/>
    </source>
</evidence>
<protein>
    <submittedName>
        <fullName evidence="12">DEAD/DEAH box helicase domain protein</fullName>
    </submittedName>
</protein>
<dbReference type="InterPro" id="IPR014014">
    <property type="entry name" value="RNA_helicase_DEAD_Q_motif"/>
</dbReference>
<dbReference type="GO" id="GO:0005524">
    <property type="term" value="F:ATP binding"/>
    <property type="evidence" value="ECO:0007669"/>
    <property type="project" value="UniProtKB-KW"/>
</dbReference>
<evidence type="ECO:0000256" key="5">
    <source>
        <dbReference type="ARBA" id="ARBA00038437"/>
    </source>
</evidence>
<evidence type="ECO:0000256" key="6">
    <source>
        <dbReference type="PROSITE-ProRule" id="PRU00552"/>
    </source>
</evidence>
<dbReference type="SMART" id="SM00490">
    <property type="entry name" value="HELICc"/>
    <property type="match status" value="1"/>
</dbReference>
<dbReference type="PROSITE" id="PS51192">
    <property type="entry name" value="HELICASE_ATP_BIND_1"/>
    <property type="match status" value="1"/>
</dbReference>
<dbReference type="Proteomes" id="UP000002415">
    <property type="component" value="Chromosome"/>
</dbReference>
<sequence length="571" mass="65536">MKYMVNTGSVLDETKNYERFEDFGLSEEILLAIQKKGYEKPTEIQKIVLPYALSTDKDLIAQAQTGTGKTAAFGIPLLERIDFKANKFVKAIIVTPTRELALQIFEELKSLKGTKRVKITTLYGGQSLEKQFKDLEKGVDIVVGTPGRIIDHLNRDTLDLSHVEYLVLDEADRMLDMGFLDDVLEIIKRTGENKRTFLFSATMPKEIVDIARKFMKEYIHVSTVKDELTTENAEQLYFEVDEKDKLPLLCRIIDMNPDFYGIVFCQTKLEVDEISKKLLDLGYNADGLHGDYSQYQRERVLDKFRKKQLRILVTTDVAARGIDIDGLTHVINYSVPRDPEYYVHRIGRTGRAGKKGFAITFVTRDDYFHFARVKRFAKAKIIKDSIPQVEDILNRQLEKLLDTLKNAPKVSNELYKRAAQQIIEEMGPTEAVEMLLHTLIKDKIDVSRYGDVKPKNFSKGREQNFGDSNKNVDSGSVRLFVNMGSSKGLDKKKLVEFISERTGVEPSNINNVKVFENFSFIDVSEFDAEVILKTLNPKRGKNSRSKPLVERAREKRENRENRESKERKSRT</sequence>
<dbReference type="Pfam" id="PF00270">
    <property type="entry name" value="DEAD"/>
    <property type="match status" value="1"/>
</dbReference>
<dbReference type="InterPro" id="IPR001650">
    <property type="entry name" value="Helicase_C-like"/>
</dbReference>
<dbReference type="Pfam" id="PF00271">
    <property type="entry name" value="Helicase_C"/>
    <property type="match status" value="1"/>
</dbReference>
<dbReference type="eggNOG" id="COG0513">
    <property type="taxonomic scope" value="Bacteria"/>
</dbReference>
<evidence type="ECO:0000256" key="8">
    <source>
        <dbReference type="SAM" id="MobiDB-lite"/>
    </source>
</evidence>
<comment type="similarity">
    <text evidence="5 7">Belongs to the DEAD box helicase family.</text>
</comment>
<evidence type="ECO:0000313" key="12">
    <source>
        <dbReference type="EMBL" id="ABS60491.1"/>
    </source>
</evidence>
<feature type="domain" description="DEAD-box RNA helicase Q" evidence="11">
    <location>
        <begin position="18"/>
        <end position="46"/>
    </location>
</feature>
<keyword evidence="2 7" id="KW-0378">Hydrolase</keyword>
<evidence type="ECO:0000256" key="1">
    <source>
        <dbReference type="ARBA" id="ARBA00022741"/>
    </source>
</evidence>
<reference evidence="12 13" key="2">
    <citation type="journal article" date="2009" name="Proc. Natl. Acad. Sci. U.S.A.">
        <title>On the chimeric nature, thermophilic origin, and phylogenetic placement of the Thermotogales.</title>
        <authorList>
            <person name="Zhaxybayeva O."/>
            <person name="Swithers K.S."/>
            <person name="Lapierre P."/>
            <person name="Fournier G.P."/>
            <person name="Bickhart D.M."/>
            <person name="DeBoy R.T."/>
            <person name="Nelson K.E."/>
            <person name="Nesbo C.L."/>
            <person name="Doolittle W.F."/>
            <person name="Gogarten J.P."/>
            <person name="Noll K.M."/>
        </authorList>
    </citation>
    <scope>NUCLEOTIDE SEQUENCE [LARGE SCALE GENOMIC DNA]</scope>
    <source>
        <strain evidence="13">ATCC 35602 / DSM 5306 / Rt17-B1</strain>
    </source>
</reference>
<dbReference type="InterPro" id="IPR000629">
    <property type="entry name" value="RNA-helicase_DEAD-box_CS"/>
</dbReference>
<feature type="compositionally biased region" description="Basic and acidic residues" evidence="8">
    <location>
        <begin position="547"/>
        <end position="571"/>
    </location>
</feature>
<feature type="region of interest" description="Disordered" evidence="8">
    <location>
        <begin position="538"/>
        <end position="571"/>
    </location>
</feature>
<reference evidence="12 13" key="1">
    <citation type="submission" date="2007-07" db="EMBL/GenBank/DDBJ databases">
        <title>Complete sequence of Fervidobacterium nodosum Rt17-B1.</title>
        <authorList>
            <consortium name="US DOE Joint Genome Institute"/>
            <person name="Copeland A."/>
            <person name="Lucas S."/>
            <person name="Lapidus A."/>
            <person name="Barry K."/>
            <person name="Glavina del Rio T."/>
            <person name="Dalin E."/>
            <person name="Tice H."/>
            <person name="Pitluck S."/>
            <person name="Saunders E."/>
            <person name="Brettin T."/>
            <person name="Bruce D."/>
            <person name="Detter J.C."/>
            <person name="Han C."/>
            <person name="Schmutz J."/>
            <person name="Larimer F."/>
            <person name="Land M."/>
            <person name="Hauser L."/>
            <person name="Kyrpides N."/>
            <person name="Mikhailova N."/>
            <person name="Nelson K."/>
            <person name="Gogarten J.P."/>
            <person name="Noll K."/>
            <person name="Richardson P."/>
        </authorList>
    </citation>
    <scope>NUCLEOTIDE SEQUENCE [LARGE SCALE GENOMIC DNA]</scope>
    <source>
        <strain evidence="13">ATCC 35602 / DSM 5306 / Rt17-B1</strain>
    </source>
</reference>
<proteinExistence type="inferred from homology"/>
<dbReference type="InterPro" id="IPR005580">
    <property type="entry name" value="DbpA/CsdA_RNA-bd_dom"/>
</dbReference>
<keyword evidence="13" id="KW-1185">Reference proteome</keyword>
<dbReference type="PROSITE" id="PS00039">
    <property type="entry name" value="DEAD_ATP_HELICASE"/>
    <property type="match status" value="1"/>
</dbReference>
<evidence type="ECO:0000256" key="4">
    <source>
        <dbReference type="ARBA" id="ARBA00022840"/>
    </source>
</evidence>
<dbReference type="SMART" id="SM00487">
    <property type="entry name" value="DEXDc"/>
    <property type="match status" value="1"/>
</dbReference>
<dbReference type="AlphaFoldDB" id="A7HKQ8"/>
<evidence type="ECO:0000259" key="9">
    <source>
        <dbReference type="PROSITE" id="PS51192"/>
    </source>
</evidence>
<dbReference type="InterPro" id="IPR050079">
    <property type="entry name" value="DEAD_box_RNA_helicase"/>
</dbReference>
<evidence type="ECO:0000313" key="13">
    <source>
        <dbReference type="Proteomes" id="UP000002415"/>
    </source>
</evidence>
<dbReference type="CDD" id="cd18787">
    <property type="entry name" value="SF2_C_DEAD"/>
    <property type="match status" value="1"/>
</dbReference>
<feature type="short sequence motif" description="Q motif" evidence="6">
    <location>
        <begin position="18"/>
        <end position="46"/>
    </location>
</feature>
<dbReference type="PANTHER" id="PTHR47959:SF13">
    <property type="entry name" value="ATP-DEPENDENT RNA HELICASE RHLE"/>
    <property type="match status" value="1"/>
</dbReference>
<dbReference type="Gene3D" id="3.30.70.330">
    <property type="match status" value="1"/>
</dbReference>
<dbReference type="EMBL" id="CP000771">
    <property type="protein sequence ID" value="ABS60491.1"/>
    <property type="molecule type" value="Genomic_DNA"/>
</dbReference>
<name>A7HKQ8_FERNB</name>
<dbReference type="Gene3D" id="3.40.50.300">
    <property type="entry name" value="P-loop containing nucleotide triphosphate hydrolases"/>
    <property type="match status" value="2"/>
</dbReference>
<dbReference type="PANTHER" id="PTHR47959">
    <property type="entry name" value="ATP-DEPENDENT RNA HELICASE RHLE-RELATED"/>
    <property type="match status" value="1"/>
</dbReference>
<keyword evidence="1 7" id="KW-0547">Nucleotide-binding</keyword>
<dbReference type="GO" id="GO:0005829">
    <property type="term" value="C:cytosol"/>
    <property type="evidence" value="ECO:0007669"/>
    <property type="project" value="TreeGrafter"/>
</dbReference>
<dbReference type="KEGG" id="fno:Fnod_0636"/>
<accession>A7HKQ8</accession>
<dbReference type="CDD" id="cd00268">
    <property type="entry name" value="DEADc"/>
    <property type="match status" value="1"/>
</dbReference>
<dbReference type="GO" id="GO:0003676">
    <property type="term" value="F:nucleic acid binding"/>
    <property type="evidence" value="ECO:0007669"/>
    <property type="project" value="InterPro"/>
</dbReference>
<dbReference type="GO" id="GO:0003724">
    <property type="term" value="F:RNA helicase activity"/>
    <property type="evidence" value="ECO:0007669"/>
    <property type="project" value="InterPro"/>
</dbReference>
<keyword evidence="3 7" id="KW-0347">Helicase</keyword>
<dbReference type="InterPro" id="IPR027417">
    <property type="entry name" value="P-loop_NTPase"/>
</dbReference>
<evidence type="ECO:0000256" key="2">
    <source>
        <dbReference type="ARBA" id="ARBA00022801"/>
    </source>
</evidence>
<dbReference type="InterPro" id="IPR012677">
    <property type="entry name" value="Nucleotide-bd_a/b_plait_sf"/>
</dbReference>
<dbReference type="PROSITE" id="PS51194">
    <property type="entry name" value="HELICASE_CTER"/>
    <property type="match status" value="1"/>
</dbReference>
<dbReference type="InterPro" id="IPR044742">
    <property type="entry name" value="DEAD/DEAH_RhlB"/>
</dbReference>
<dbReference type="Pfam" id="PF03880">
    <property type="entry name" value="DbpA"/>
    <property type="match status" value="1"/>
</dbReference>
<dbReference type="HOGENOM" id="CLU_003041_21_1_0"/>
<dbReference type="InterPro" id="IPR011545">
    <property type="entry name" value="DEAD/DEAH_box_helicase_dom"/>
</dbReference>
<keyword evidence="4 7" id="KW-0067">ATP-binding</keyword>
<evidence type="ECO:0000256" key="7">
    <source>
        <dbReference type="RuleBase" id="RU000492"/>
    </source>
</evidence>
<feature type="domain" description="Helicase C-terminal" evidence="10">
    <location>
        <begin position="232"/>
        <end position="401"/>
    </location>
</feature>
<evidence type="ECO:0000259" key="11">
    <source>
        <dbReference type="PROSITE" id="PS51195"/>
    </source>
</evidence>
<dbReference type="PROSITE" id="PS51195">
    <property type="entry name" value="Q_MOTIF"/>
    <property type="match status" value="1"/>
</dbReference>
<dbReference type="GO" id="GO:0016787">
    <property type="term" value="F:hydrolase activity"/>
    <property type="evidence" value="ECO:0007669"/>
    <property type="project" value="UniProtKB-KW"/>
</dbReference>
<evidence type="ECO:0000256" key="3">
    <source>
        <dbReference type="ARBA" id="ARBA00022806"/>
    </source>
</evidence>
<dbReference type="SUPFAM" id="SSF52540">
    <property type="entry name" value="P-loop containing nucleoside triphosphate hydrolases"/>
    <property type="match status" value="1"/>
</dbReference>
<dbReference type="CDD" id="cd12252">
    <property type="entry name" value="RRM_DbpA"/>
    <property type="match status" value="1"/>
</dbReference>
<gene>
    <name evidence="12" type="ordered locus">Fnod_0636</name>
</gene>
<dbReference type="STRING" id="381764.Fnod_0636"/>
<organism evidence="12 13">
    <name type="scientific">Fervidobacterium nodosum (strain ATCC 35602 / DSM 5306 / Rt17-B1)</name>
    <dbReference type="NCBI Taxonomy" id="381764"/>
    <lineage>
        <taxon>Bacteria</taxon>
        <taxon>Thermotogati</taxon>
        <taxon>Thermotogota</taxon>
        <taxon>Thermotogae</taxon>
        <taxon>Thermotogales</taxon>
        <taxon>Fervidobacteriaceae</taxon>
        <taxon>Fervidobacterium</taxon>
    </lineage>
</organism>
<feature type="domain" description="Helicase ATP-binding" evidence="9">
    <location>
        <begin position="50"/>
        <end position="221"/>
    </location>
</feature>
<dbReference type="InterPro" id="IPR014001">
    <property type="entry name" value="Helicase_ATP-bd"/>
</dbReference>